<protein>
    <submittedName>
        <fullName evidence="2">Uncharacterized protein</fullName>
    </submittedName>
</protein>
<proteinExistence type="predicted"/>
<accession>B4VL31</accession>
<sequence length="44" mass="4659">MLLYSPYGATKNVTVVGINVSKPAPSPPQSCQTIMPNQDILPTS</sequence>
<dbReference type="STRING" id="118168.MC7420_282"/>
<dbReference type="EMBL" id="DS989844">
    <property type="protein sequence ID" value="EDX77145.1"/>
    <property type="molecule type" value="Genomic_DNA"/>
</dbReference>
<evidence type="ECO:0000256" key="1">
    <source>
        <dbReference type="SAM" id="MobiDB-lite"/>
    </source>
</evidence>
<feature type="compositionally biased region" description="Polar residues" evidence="1">
    <location>
        <begin position="29"/>
        <end position="44"/>
    </location>
</feature>
<evidence type="ECO:0000313" key="3">
    <source>
        <dbReference type="Proteomes" id="UP000003835"/>
    </source>
</evidence>
<dbReference type="AlphaFoldDB" id="B4VL31"/>
<feature type="region of interest" description="Disordered" evidence="1">
    <location>
        <begin position="24"/>
        <end position="44"/>
    </location>
</feature>
<gene>
    <name evidence="2" type="ORF">MC7420_282</name>
</gene>
<organism evidence="2 3">
    <name type="scientific">Coleofasciculus chthonoplastes PCC 7420</name>
    <dbReference type="NCBI Taxonomy" id="118168"/>
    <lineage>
        <taxon>Bacteria</taxon>
        <taxon>Bacillati</taxon>
        <taxon>Cyanobacteriota</taxon>
        <taxon>Cyanophyceae</taxon>
        <taxon>Coleofasciculales</taxon>
        <taxon>Coleofasciculaceae</taxon>
        <taxon>Coleofasciculus</taxon>
    </lineage>
</organism>
<name>B4VL31_9CYAN</name>
<dbReference type="HOGENOM" id="CLU_3214841_0_0_3"/>
<dbReference type="Proteomes" id="UP000003835">
    <property type="component" value="Unassembled WGS sequence"/>
</dbReference>
<reference evidence="2 3" key="1">
    <citation type="submission" date="2008-07" db="EMBL/GenBank/DDBJ databases">
        <authorList>
            <person name="Tandeau de Marsac N."/>
            <person name="Ferriera S."/>
            <person name="Johnson J."/>
            <person name="Kravitz S."/>
            <person name="Beeson K."/>
            <person name="Sutton G."/>
            <person name="Rogers Y.-H."/>
            <person name="Friedman R."/>
            <person name="Frazier M."/>
            <person name="Venter J.C."/>
        </authorList>
    </citation>
    <scope>NUCLEOTIDE SEQUENCE [LARGE SCALE GENOMIC DNA]</scope>
    <source>
        <strain evidence="2 3">PCC 7420</strain>
    </source>
</reference>
<keyword evidence="3" id="KW-1185">Reference proteome</keyword>
<evidence type="ECO:0000313" key="2">
    <source>
        <dbReference type="EMBL" id="EDX77145.1"/>
    </source>
</evidence>